<keyword evidence="1" id="KW-0812">Transmembrane</keyword>
<reference evidence="2" key="1">
    <citation type="journal article" date="2012" name="Proc. Natl. Acad. Sci. U.S.A.">
        <title>Antigenic diversity is generated by distinct evolutionary mechanisms in African trypanosome species.</title>
        <authorList>
            <person name="Jackson A.P."/>
            <person name="Berry A."/>
            <person name="Aslett M."/>
            <person name="Allison H.C."/>
            <person name="Burton P."/>
            <person name="Vavrova-Anderson J."/>
            <person name="Brown R."/>
            <person name="Browne H."/>
            <person name="Corton N."/>
            <person name="Hauser H."/>
            <person name="Gamble J."/>
            <person name="Gilderthorp R."/>
            <person name="Marcello L."/>
            <person name="McQuillan J."/>
            <person name="Otto T.D."/>
            <person name="Quail M.A."/>
            <person name="Sanders M.J."/>
            <person name="van Tonder A."/>
            <person name="Ginger M.L."/>
            <person name="Field M.C."/>
            <person name="Barry J.D."/>
            <person name="Hertz-Fowler C."/>
            <person name="Berriman M."/>
        </authorList>
    </citation>
    <scope>NUCLEOTIDE SEQUENCE</scope>
    <source>
        <strain evidence="2">Y486</strain>
    </source>
</reference>
<evidence type="ECO:0000256" key="1">
    <source>
        <dbReference type="SAM" id="Phobius"/>
    </source>
</evidence>
<accession>G0TUZ8</accession>
<evidence type="ECO:0008006" key="3">
    <source>
        <dbReference type="Google" id="ProtNLM"/>
    </source>
</evidence>
<keyword evidence="1" id="KW-1133">Transmembrane helix</keyword>
<proteinExistence type="predicted"/>
<keyword evidence="1" id="KW-0472">Membrane</keyword>
<dbReference type="AlphaFoldDB" id="G0TUZ8"/>
<feature type="transmembrane region" description="Helical" evidence="1">
    <location>
        <begin position="28"/>
        <end position="52"/>
    </location>
</feature>
<sequence>MQKSSNARHMAAPQSHSNQVNWKQQRNFLPAACTIFVTTGFFFFFFFIFLFFSPCYRADVYLFLLKTPTWSFSLYCLNQHTRMSVTNILPYHLTTSLPFVKIRNPRGGLKSFASHALVEETCTQTHFNGVSNSQHHLTALSHDLTCASHRGGKPLNSLSAPLLYVSSEEQSVSLCGG</sequence>
<gene>
    <name evidence="2" type="ORF">TVY486_0404530</name>
</gene>
<feature type="transmembrane region" description="Helical" evidence="1">
    <location>
        <begin position="58"/>
        <end position="77"/>
    </location>
</feature>
<dbReference type="EMBL" id="HE573020">
    <property type="protein sequence ID" value="CCC47785.1"/>
    <property type="molecule type" value="Genomic_DNA"/>
</dbReference>
<organism evidence="2">
    <name type="scientific">Trypanosoma vivax (strain Y486)</name>
    <dbReference type="NCBI Taxonomy" id="1055687"/>
    <lineage>
        <taxon>Eukaryota</taxon>
        <taxon>Discoba</taxon>
        <taxon>Euglenozoa</taxon>
        <taxon>Kinetoplastea</taxon>
        <taxon>Metakinetoplastina</taxon>
        <taxon>Trypanosomatida</taxon>
        <taxon>Trypanosomatidae</taxon>
        <taxon>Trypanosoma</taxon>
        <taxon>Duttonella</taxon>
    </lineage>
</organism>
<dbReference type="VEuPathDB" id="TriTrypDB:TvY486_0404530"/>
<evidence type="ECO:0000313" key="2">
    <source>
        <dbReference type="EMBL" id="CCC47785.1"/>
    </source>
</evidence>
<name>G0TUZ8_TRYVY</name>
<protein>
    <recommendedName>
        <fullName evidence="3">Transmembrane protein</fullName>
    </recommendedName>
</protein>